<feature type="chain" id="PRO_5045883436" evidence="1">
    <location>
        <begin position="23"/>
        <end position="142"/>
    </location>
</feature>
<sequence length="142" mass="15052">MSRRGTIMAVILALAAATPVAAVTPAPAGGDLWLNPHRSVAVHMGSCGDRLCGWIVWANEEALSDAHDAGIDHLVGTTLLQDYRPSGVRRWKGTVFVPDMGHSFASEIDEINPGALKVKGCVLGGLICKSQIWTRIASVPRA</sequence>
<keyword evidence="4" id="KW-1185">Reference proteome</keyword>
<dbReference type="Proteomes" id="UP001230685">
    <property type="component" value="Unassembled WGS sequence"/>
</dbReference>
<dbReference type="PANTHER" id="PTHR36919">
    <property type="entry name" value="BLR1215 PROTEIN"/>
    <property type="match status" value="1"/>
</dbReference>
<gene>
    <name evidence="3" type="ORF">Q5H91_05420</name>
</gene>
<feature type="domain" description="DUF2147" evidence="2">
    <location>
        <begin position="32"/>
        <end position="135"/>
    </location>
</feature>
<dbReference type="PANTHER" id="PTHR36919:SF2">
    <property type="entry name" value="BLL6627 PROTEIN"/>
    <property type="match status" value="1"/>
</dbReference>
<reference evidence="3 4" key="1">
    <citation type="submission" date="2023-07" db="EMBL/GenBank/DDBJ databases">
        <authorList>
            <person name="Kim M.K."/>
        </authorList>
    </citation>
    <scope>NUCLEOTIDE SEQUENCE [LARGE SCALE GENOMIC DNA]</scope>
    <source>
        <strain evidence="3 4">KR1UV-12</strain>
    </source>
</reference>
<keyword evidence="1" id="KW-0732">Signal</keyword>
<evidence type="ECO:0000256" key="1">
    <source>
        <dbReference type="SAM" id="SignalP"/>
    </source>
</evidence>
<accession>A0ABT9EI58</accession>
<dbReference type="Gene3D" id="2.40.128.520">
    <property type="match status" value="1"/>
</dbReference>
<protein>
    <submittedName>
        <fullName evidence="3">DUF2147 domain-containing protein</fullName>
    </submittedName>
</protein>
<dbReference type="EMBL" id="JAUUDS010000001">
    <property type="protein sequence ID" value="MDP1026642.1"/>
    <property type="molecule type" value="Genomic_DNA"/>
</dbReference>
<evidence type="ECO:0000313" key="4">
    <source>
        <dbReference type="Proteomes" id="UP001230685"/>
    </source>
</evidence>
<feature type="signal peptide" evidence="1">
    <location>
        <begin position="1"/>
        <end position="22"/>
    </location>
</feature>
<name>A0ABT9EI58_9SPHN</name>
<comment type="caution">
    <text evidence="3">The sequence shown here is derived from an EMBL/GenBank/DDBJ whole genome shotgun (WGS) entry which is preliminary data.</text>
</comment>
<dbReference type="Pfam" id="PF09917">
    <property type="entry name" value="DUF2147"/>
    <property type="match status" value="1"/>
</dbReference>
<dbReference type="InterPro" id="IPR019223">
    <property type="entry name" value="DUF2147"/>
</dbReference>
<evidence type="ECO:0000259" key="2">
    <source>
        <dbReference type="Pfam" id="PF09917"/>
    </source>
</evidence>
<proteinExistence type="predicted"/>
<organism evidence="3 4">
    <name type="scientific">Sphingomonas aurea</name>
    <dbReference type="NCBI Taxonomy" id="3063994"/>
    <lineage>
        <taxon>Bacteria</taxon>
        <taxon>Pseudomonadati</taxon>
        <taxon>Pseudomonadota</taxon>
        <taxon>Alphaproteobacteria</taxon>
        <taxon>Sphingomonadales</taxon>
        <taxon>Sphingomonadaceae</taxon>
        <taxon>Sphingomonas</taxon>
    </lineage>
</organism>
<dbReference type="RefSeq" id="WP_305172195.1">
    <property type="nucleotide sequence ID" value="NZ_JAUUDS010000001.1"/>
</dbReference>
<evidence type="ECO:0000313" key="3">
    <source>
        <dbReference type="EMBL" id="MDP1026642.1"/>
    </source>
</evidence>